<dbReference type="GO" id="GO:0005615">
    <property type="term" value="C:extracellular space"/>
    <property type="evidence" value="ECO:0007669"/>
    <property type="project" value="TreeGrafter"/>
</dbReference>
<reference evidence="8" key="2">
    <citation type="submission" date="2020-05" db="UniProtKB">
        <authorList>
            <consortium name="EnsemblMetazoa"/>
        </authorList>
    </citation>
    <scope>IDENTIFICATION</scope>
    <source>
        <strain evidence="8">A-37</strain>
    </source>
</reference>
<dbReference type="GO" id="GO:0004252">
    <property type="term" value="F:serine-type endopeptidase activity"/>
    <property type="evidence" value="ECO:0007669"/>
    <property type="project" value="InterPro"/>
</dbReference>
<evidence type="ECO:0000256" key="2">
    <source>
        <dbReference type="ARBA" id="ARBA00022525"/>
    </source>
</evidence>
<protein>
    <recommendedName>
        <fullName evidence="7">Peptidase S1 domain-containing protein</fullName>
    </recommendedName>
</protein>
<keyword evidence="4" id="KW-0378">Hydrolase</keyword>
<evidence type="ECO:0000256" key="4">
    <source>
        <dbReference type="ARBA" id="ARBA00022801"/>
    </source>
</evidence>
<dbReference type="AlphaFoldDB" id="A0A182LRF2"/>
<evidence type="ECO:0000259" key="7">
    <source>
        <dbReference type="PROSITE" id="PS50240"/>
    </source>
</evidence>
<keyword evidence="2" id="KW-0964">Secreted</keyword>
<dbReference type="InterPro" id="IPR050127">
    <property type="entry name" value="Serine_Proteases_S1"/>
</dbReference>
<comment type="subcellular location">
    <subcellularLocation>
        <location evidence="1">Secreted</location>
    </subcellularLocation>
</comment>
<name>A0A182LRF2_9DIPT</name>
<dbReference type="InterPro" id="IPR033116">
    <property type="entry name" value="TRYPSIN_SER"/>
</dbReference>
<dbReference type="Pfam" id="PF00089">
    <property type="entry name" value="Trypsin"/>
    <property type="match status" value="1"/>
</dbReference>
<organism evidence="8 9">
    <name type="scientific">Anopheles culicifacies</name>
    <dbReference type="NCBI Taxonomy" id="139723"/>
    <lineage>
        <taxon>Eukaryota</taxon>
        <taxon>Metazoa</taxon>
        <taxon>Ecdysozoa</taxon>
        <taxon>Arthropoda</taxon>
        <taxon>Hexapoda</taxon>
        <taxon>Insecta</taxon>
        <taxon>Pterygota</taxon>
        <taxon>Neoptera</taxon>
        <taxon>Endopterygota</taxon>
        <taxon>Diptera</taxon>
        <taxon>Nematocera</taxon>
        <taxon>Culicoidea</taxon>
        <taxon>Culicidae</taxon>
        <taxon>Anophelinae</taxon>
        <taxon>Anopheles</taxon>
        <taxon>culicifacies species complex</taxon>
    </lineage>
</organism>
<dbReference type="InterPro" id="IPR043504">
    <property type="entry name" value="Peptidase_S1_PA_chymotrypsin"/>
</dbReference>
<feature type="domain" description="Peptidase S1" evidence="7">
    <location>
        <begin position="1"/>
        <end position="99"/>
    </location>
</feature>
<dbReference type="STRING" id="139723.A0A182LRF2"/>
<keyword evidence="5" id="KW-0720">Serine protease</keyword>
<evidence type="ECO:0000313" key="8">
    <source>
        <dbReference type="EnsemblMetazoa" id="ACUA000096-PA"/>
    </source>
</evidence>
<evidence type="ECO:0000256" key="5">
    <source>
        <dbReference type="ARBA" id="ARBA00022825"/>
    </source>
</evidence>
<comment type="similarity">
    <text evidence="6">Belongs to the peptidase S1 family. CLIP subfamily.</text>
</comment>
<dbReference type="PROSITE" id="PS50240">
    <property type="entry name" value="TRYPSIN_DOM"/>
    <property type="match status" value="1"/>
</dbReference>
<accession>A0A182LRF2</accession>
<dbReference type="PROSITE" id="PS00135">
    <property type="entry name" value="TRYPSIN_SER"/>
    <property type="match status" value="1"/>
</dbReference>
<evidence type="ECO:0000256" key="1">
    <source>
        <dbReference type="ARBA" id="ARBA00004613"/>
    </source>
</evidence>
<evidence type="ECO:0000313" key="9">
    <source>
        <dbReference type="Proteomes" id="UP000075883"/>
    </source>
</evidence>
<evidence type="ECO:0000256" key="6">
    <source>
        <dbReference type="ARBA" id="ARBA00024195"/>
    </source>
</evidence>
<dbReference type="InterPro" id="IPR001254">
    <property type="entry name" value="Trypsin_dom"/>
</dbReference>
<keyword evidence="9" id="KW-1185">Reference proteome</keyword>
<dbReference type="PANTHER" id="PTHR24264:SF65">
    <property type="entry name" value="SRCR DOMAIN-CONTAINING PROTEIN"/>
    <property type="match status" value="1"/>
</dbReference>
<keyword evidence="3" id="KW-0645">Protease</keyword>
<dbReference type="EMBL" id="AXCM01000921">
    <property type="status" value="NOT_ANNOTATED_CDS"/>
    <property type="molecule type" value="Genomic_DNA"/>
</dbReference>
<dbReference type="GO" id="GO:0006508">
    <property type="term" value="P:proteolysis"/>
    <property type="evidence" value="ECO:0007669"/>
    <property type="project" value="UniProtKB-KW"/>
</dbReference>
<reference evidence="9" key="1">
    <citation type="submission" date="2013-09" db="EMBL/GenBank/DDBJ databases">
        <title>The Genome Sequence of Anopheles culicifacies species A.</title>
        <authorList>
            <consortium name="The Broad Institute Genomics Platform"/>
            <person name="Neafsey D.E."/>
            <person name="Besansky N."/>
            <person name="Howell P."/>
            <person name="Walton C."/>
            <person name="Young S.K."/>
            <person name="Zeng Q."/>
            <person name="Gargeya S."/>
            <person name="Fitzgerald M."/>
            <person name="Haas B."/>
            <person name="Abouelleil A."/>
            <person name="Allen A.W."/>
            <person name="Alvarado L."/>
            <person name="Arachchi H.M."/>
            <person name="Berlin A.M."/>
            <person name="Chapman S.B."/>
            <person name="Gainer-Dewar J."/>
            <person name="Goldberg J."/>
            <person name="Griggs A."/>
            <person name="Gujja S."/>
            <person name="Hansen M."/>
            <person name="Howarth C."/>
            <person name="Imamovic A."/>
            <person name="Ireland A."/>
            <person name="Larimer J."/>
            <person name="McCowan C."/>
            <person name="Murphy C."/>
            <person name="Pearson M."/>
            <person name="Poon T.W."/>
            <person name="Priest M."/>
            <person name="Roberts A."/>
            <person name="Saif S."/>
            <person name="Shea T."/>
            <person name="Sisk P."/>
            <person name="Sykes S."/>
            <person name="Wortman J."/>
            <person name="Nusbaum C."/>
            <person name="Birren B."/>
        </authorList>
    </citation>
    <scope>NUCLEOTIDE SEQUENCE [LARGE SCALE GENOMIC DNA]</scope>
    <source>
        <strain evidence="9">A-37</strain>
    </source>
</reference>
<sequence>MLKVSLNVFTTSGCAVFFQRNRRVPQGLRDTHLCAGFLAGGRDACTGDSGGPLQISTHDEACVAQVIGITSFGIGCGSTTPGIYTRVSEFVDWIESIVWPAGSGSLQDELRFS</sequence>
<dbReference type="SUPFAM" id="SSF50494">
    <property type="entry name" value="Trypsin-like serine proteases"/>
    <property type="match status" value="1"/>
</dbReference>
<dbReference type="EnsemblMetazoa" id="ACUA000096-RA">
    <property type="protein sequence ID" value="ACUA000096-PA"/>
    <property type="gene ID" value="ACUA000096"/>
</dbReference>
<dbReference type="InterPro" id="IPR009003">
    <property type="entry name" value="Peptidase_S1_PA"/>
</dbReference>
<dbReference type="Proteomes" id="UP000075883">
    <property type="component" value="Unassembled WGS sequence"/>
</dbReference>
<dbReference type="VEuPathDB" id="VectorBase:ACUA000096"/>
<dbReference type="Gene3D" id="2.40.10.10">
    <property type="entry name" value="Trypsin-like serine proteases"/>
    <property type="match status" value="1"/>
</dbReference>
<evidence type="ECO:0000256" key="3">
    <source>
        <dbReference type="ARBA" id="ARBA00022670"/>
    </source>
</evidence>
<dbReference type="PANTHER" id="PTHR24264">
    <property type="entry name" value="TRYPSIN-RELATED"/>
    <property type="match status" value="1"/>
</dbReference>
<proteinExistence type="inferred from homology"/>